<keyword evidence="14" id="KW-1185">Reference proteome</keyword>
<dbReference type="AlphaFoldDB" id="H2YK54"/>
<reference evidence="13" key="3">
    <citation type="submission" date="2025-09" db="UniProtKB">
        <authorList>
            <consortium name="Ensembl"/>
        </authorList>
    </citation>
    <scope>IDENTIFICATION</scope>
</reference>
<reference evidence="14" key="1">
    <citation type="submission" date="2003-08" db="EMBL/GenBank/DDBJ databases">
        <authorList>
            <person name="Birren B."/>
            <person name="Nusbaum C."/>
            <person name="Abebe A."/>
            <person name="Abouelleil A."/>
            <person name="Adekoya E."/>
            <person name="Ait-zahra M."/>
            <person name="Allen N."/>
            <person name="Allen T."/>
            <person name="An P."/>
            <person name="Anderson M."/>
            <person name="Anderson S."/>
            <person name="Arachchi H."/>
            <person name="Armbruster J."/>
            <person name="Bachantsang P."/>
            <person name="Baldwin J."/>
            <person name="Barry A."/>
            <person name="Bayul T."/>
            <person name="Blitshsteyn B."/>
            <person name="Bloom T."/>
            <person name="Blye J."/>
            <person name="Boguslavskiy L."/>
            <person name="Borowsky M."/>
            <person name="Boukhgalter B."/>
            <person name="Brunache A."/>
            <person name="Butler J."/>
            <person name="Calixte N."/>
            <person name="Calvo S."/>
            <person name="Camarata J."/>
            <person name="Campo K."/>
            <person name="Chang J."/>
            <person name="Cheshatsang Y."/>
            <person name="Citroen M."/>
            <person name="Collymore A."/>
            <person name="Considine T."/>
            <person name="Cook A."/>
            <person name="Cooke P."/>
            <person name="Corum B."/>
            <person name="Cuomo C."/>
            <person name="David R."/>
            <person name="Dawoe T."/>
            <person name="Degray S."/>
            <person name="Dodge S."/>
            <person name="Dooley K."/>
            <person name="Dorje P."/>
            <person name="Dorjee K."/>
            <person name="Dorris L."/>
            <person name="Duffey N."/>
            <person name="Dupes A."/>
            <person name="Elkins T."/>
            <person name="Engels R."/>
            <person name="Erickson J."/>
            <person name="Farina A."/>
            <person name="Faro S."/>
            <person name="Ferreira P."/>
            <person name="Fischer H."/>
            <person name="Fitzgerald M."/>
            <person name="Foley K."/>
            <person name="Gage D."/>
            <person name="Galagan J."/>
            <person name="Gearin G."/>
            <person name="Gnerre S."/>
            <person name="Gnirke A."/>
            <person name="Goyette A."/>
            <person name="Graham J."/>
            <person name="Grandbois E."/>
            <person name="Gyaltsen K."/>
            <person name="Hafez N."/>
            <person name="Hagopian D."/>
            <person name="Hagos B."/>
            <person name="Hall J."/>
            <person name="Hatcher B."/>
            <person name="Heller A."/>
            <person name="Higgins H."/>
            <person name="Honan T."/>
            <person name="Horn A."/>
            <person name="Houde N."/>
            <person name="Hughes L."/>
            <person name="Hulme W."/>
            <person name="Husby E."/>
            <person name="Iliev I."/>
            <person name="Jaffe D."/>
            <person name="Jones C."/>
            <person name="Kamal M."/>
            <person name="Kamat A."/>
            <person name="Kamvysselis M."/>
            <person name="Karlsson E."/>
            <person name="Kells C."/>
            <person name="Kieu A."/>
            <person name="Kisner P."/>
            <person name="Kodira C."/>
            <person name="Kulbokas E."/>
            <person name="Labutti K."/>
            <person name="Lama D."/>
            <person name="Landers T."/>
            <person name="Leger J."/>
            <person name="Levine S."/>
            <person name="Lewis D."/>
            <person name="Lewis T."/>
            <person name="Lindblad-toh K."/>
            <person name="Liu X."/>
            <person name="Lokyitsang T."/>
            <person name="Lokyitsang Y."/>
            <person name="Lucien O."/>
            <person name="Lui A."/>
            <person name="Ma L.J."/>
            <person name="Mabbitt R."/>
            <person name="Macdonald J."/>
            <person name="Maclean C."/>
            <person name="Major J."/>
            <person name="Manning J."/>
            <person name="Marabella R."/>
            <person name="Maru K."/>
            <person name="Matthews C."/>
            <person name="Mauceli E."/>
            <person name="Mccarthy M."/>
            <person name="Mcdonough S."/>
            <person name="Mcghee T."/>
            <person name="Meldrim J."/>
            <person name="Meneus L."/>
            <person name="Mesirov J."/>
            <person name="Mihalev A."/>
            <person name="Mihova T."/>
            <person name="Mikkelsen T."/>
            <person name="Mlenga V."/>
            <person name="Moru K."/>
            <person name="Mozes J."/>
            <person name="Mulrain L."/>
            <person name="Munson G."/>
            <person name="Naylor J."/>
            <person name="Newes C."/>
            <person name="Nguyen C."/>
            <person name="Nguyen N."/>
            <person name="Nguyen T."/>
            <person name="Nicol R."/>
            <person name="Nielsen C."/>
            <person name="Nizzari M."/>
            <person name="Norbu C."/>
            <person name="Norbu N."/>
            <person name="O'donnell P."/>
            <person name="Okoawo O."/>
            <person name="O'leary S."/>
            <person name="Omotosho B."/>
            <person name="O'neill K."/>
            <person name="Osman S."/>
            <person name="Parker S."/>
            <person name="Perrin D."/>
            <person name="Phunkhang P."/>
            <person name="Piqani B."/>
            <person name="Purcell S."/>
            <person name="Rachupka T."/>
            <person name="Ramasamy U."/>
            <person name="Rameau R."/>
            <person name="Ray V."/>
            <person name="Raymond C."/>
            <person name="Retta R."/>
            <person name="Richardson S."/>
            <person name="Rise C."/>
            <person name="Rodriguez J."/>
            <person name="Rogers J."/>
            <person name="Rogov P."/>
            <person name="Rutman M."/>
            <person name="Schupbach R."/>
            <person name="Seaman C."/>
            <person name="Settipalli S."/>
            <person name="Sharpe T."/>
            <person name="Sheridan J."/>
            <person name="Sherpa N."/>
            <person name="Shi J."/>
            <person name="Smirnov S."/>
            <person name="Smith C."/>
            <person name="Sougnez C."/>
            <person name="Spencer B."/>
            <person name="Stalker J."/>
            <person name="Stange-thomann N."/>
            <person name="Stavropoulos S."/>
            <person name="Stetson K."/>
            <person name="Stone C."/>
            <person name="Stone S."/>
            <person name="Stubbs M."/>
            <person name="Talamas J."/>
            <person name="Tchuinga P."/>
            <person name="Tenzing P."/>
            <person name="Tesfaye S."/>
            <person name="Theodore J."/>
            <person name="Thoulutsang Y."/>
            <person name="Topham K."/>
            <person name="Towey S."/>
            <person name="Tsamla T."/>
            <person name="Tsomo N."/>
            <person name="Vallee D."/>
            <person name="Vassiliev H."/>
            <person name="Venkataraman V."/>
            <person name="Vinson J."/>
            <person name="Vo A."/>
            <person name="Wade C."/>
            <person name="Wang S."/>
            <person name="Wangchuk T."/>
            <person name="Wangdi T."/>
            <person name="Whittaker C."/>
            <person name="Wilkinson J."/>
            <person name="Wu Y."/>
            <person name="Wyman D."/>
            <person name="Yadav S."/>
            <person name="Yang S."/>
            <person name="Yang X."/>
            <person name="Yeager S."/>
            <person name="Yee E."/>
            <person name="Young G."/>
            <person name="Zainoun J."/>
            <person name="Zembeck L."/>
            <person name="Zimmer A."/>
            <person name="Zody M."/>
            <person name="Lander E."/>
        </authorList>
    </citation>
    <scope>NUCLEOTIDE SEQUENCE [LARGE SCALE GENOMIC DNA]</scope>
</reference>
<dbReference type="PANTHER" id="PTHR10183">
    <property type="entry name" value="CALPAIN"/>
    <property type="match status" value="1"/>
</dbReference>
<feature type="active site" evidence="10 11">
    <location>
        <position position="28"/>
    </location>
</feature>
<dbReference type="InterPro" id="IPR001300">
    <property type="entry name" value="Peptidase_C2_calpain_cat"/>
</dbReference>
<evidence type="ECO:0000256" key="10">
    <source>
        <dbReference type="PIRSR" id="PIRSR622684-1"/>
    </source>
</evidence>
<keyword evidence="2" id="KW-0597">Phosphoprotein</keyword>
<evidence type="ECO:0000256" key="6">
    <source>
        <dbReference type="ARBA" id="ARBA00022771"/>
    </source>
</evidence>
<keyword evidence="8 11" id="KW-0788">Thiol protease</keyword>
<comment type="similarity">
    <text evidence="1">Belongs to the peptidase C2 family.</text>
</comment>
<dbReference type="GO" id="GO:0008270">
    <property type="term" value="F:zinc ion binding"/>
    <property type="evidence" value="ECO:0007669"/>
    <property type="project" value="UniProtKB-KW"/>
</dbReference>
<evidence type="ECO:0000259" key="12">
    <source>
        <dbReference type="PROSITE" id="PS50203"/>
    </source>
</evidence>
<evidence type="ECO:0000256" key="4">
    <source>
        <dbReference type="ARBA" id="ARBA00022723"/>
    </source>
</evidence>
<feature type="active site" evidence="10 11">
    <location>
        <position position="190"/>
    </location>
</feature>
<feature type="active site" evidence="10 11">
    <location>
        <position position="215"/>
    </location>
</feature>
<dbReference type="FunFam" id="3.90.70.10:FF:000010">
    <property type="entry name" value="Calpain 15"/>
    <property type="match status" value="1"/>
</dbReference>
<organism evidence="13 14">
    <name type="scientific">Ciona savignyi</name>
    <name type="common">Pacific transparent sea squirt</name>
    <dbReference type="NCBI Taxonomy" id="51511"/>
    <lineage>
        <taxon>Eukaryota</taxon>
        <taxon>Metazoa</taxon>
        <taxon>Chordata</taxon>
        <taxon>Tunicata</taxon>
        <taxon>Ascidiacea</taxon>
        <taxon>Phlebobranchia</taxon>
        <taxon>Cionidae</taxon>
        <taxon>Ciona</taxon>
    </lineage>
</organism>
<dbReference type="CDD" id="cd00044">
    <property type="entry name" value="CysPc"/>
    <property type="match status" value="1"/>
</dbReference>
<dbReference type="PANTHER" id="PTHR10183:SF382">
    <property type="entry name" value="CALPAIN-15"/>
    <property type="match status" value="1"/>
</dbReference>
<accession>H2YK54</accession>
<keyword evidence="4" id="KW-0479">Metal-binding</keyword>
<sequence>IPDCSNREWSVFSNPSPTDIRQGVLGNCWFLSALAVLAERPELLKKVMVTKNYNKEGVYVVRLCKAGVWKTVLVDDLLPCNEKGQLIYSSAIGKQLWVPLVEKALAKLHCCYESLQAGRSIEGLATLTGYPCESLALQPPSHDEPIEEDLVWVKLLSSMEAGFLMGASCGGGNMEINEREYHDIGLRPRHAYSVLDVTDATTQSGSTVRLVKLRNPWGHFSWKGDWSDESMLWQQNQALANRLHSNRGNHGNDGTFWISLGDMIRYFDSVDICKICNRNWVEVRLNGKFPTSAVEPVRGFVLTVYQRSELEFSLFQQLARTQEGSNRSPVDICICVFRTSVHNGKYSIGRLVACSKRKVKKHQSCTCFLEDGDYLVINLAFNHWLSGYAGAGGMMECNFFNTFSKSLFDSSPRYVLSLHSSHAVAFSECSNIDGVIADAVIKLAMDKGEETQIRNEVASYQLTKGWGGLIVVIENRHELSCLQVRCDTQCNNVVSSRGNFKTADSIPPLHRSVIILLSQVDSFSGF</sequence>
<protein>
    <recommendedName>
        <fullName evidence="12">Calpain catalytic domain-containing protein</fullName>
    </recommendedName>
</protein>
<dbReference type="Pfam" id="PF00648">
    <property type="entry name" value="Peptidase_C2"/>
    <property type="match status" value="1"/>
</dbReference>
<keyword evidence="3 11" id="KW-0645">Protease</keyword>
<keyword evidence="5" id="KW-0677">Repeat</keyword>
<dbReference type="GO" id="GO:0006508">
    <property type="term" value="P:proteolysis"/>
    <property type="evidence" value="ECO:0007669"/>
    <property type="project" value="UniProtKB-KW"/>
</dbReference>
<dbReference type="InterPro" id="IPR038765">
    <property type="entry name" value="Papain-like_cys_pep_sf"/>
</dbReference>
<dbReference type="PRINTS" id="PR00704">
    <property type="entry name" value="CALPAIN"/>
</dbReference>
<evidence type="ECO:0000256" key="8">
    <source>
        <dbReference type="ARBA" id="ARBA00022807"/>
    </source>
</evidence>
<evidence type="ECO:0000256" key="7">
    <source>
        <dbReference type="ARBA" id="ARBA00022801"/>
    </source>
</evidence>
<dbReference type="GeneTree" id="ENSGT00940000158312"/>
<proteinExistence type="inferred from homology"/>
<dbReference type="PROSITE" id="PS00139">
    <property type="entry name" value="THIOL_PROTEASE_CYS"/>
    <property type="match status" value="1"/>
</dbReference>
<name>H2YK54_CIOSA</name>
<evidence type="ECO:0000256" key="11">
    <source>
        <dbReference type="PROSITE-ProRule" id="PRU00239"/>
    </source>
</evidence>
<keyword evidence="9" id="KW-0862">Zinc</keyword>
<dbReference type="HOGENOM" id="CLU_003001_1_1_1"/>
<evidence type="ECO:0000313" key="13">
    <source>
        <dbReference type="Ensembl" id="ENSCSAVP00000005706.1"/>
    </source>
</evidence>
<dbReference type="Proteomes" id="UP000007875">
    <property type="component" value="Unassembled WGS sequence"/>
</dbReference>
<dbReference type="InterPro" id="IPR022684">
    <property type="entry name" value="Calpain_cysteine_protease"/>
</dbReference>
<evidence type="ECO:0000256" key="2">
    <source>
        <dbReference type="ARBA" id="ARBA00022553"/>
    </source>
</evidence>
<reference evidence="13" key="2">
    <citation type="submission" date="2025-08" db="UniProtKB">
        <authorList>
            <consortium name="Ensembl"/>
        </authorList>
    </citation>
    <scope>IDENTIFICATION</scope>
</reference>
<dbReference type="PROSITE" id="PS50203">
    <property type="entry name" value="CALPAIN_CAT"/>
    <property type="match status" value="1"/>
</dbReference>
<evidence type="ECO:0000313" key="14">
    <source>
        <dbReference type="Proteomes" id="UP000007875"/>
    </source>
</evidence>
<keyword evidence="6" id="KW-0863">Zinc-finger</keyword>
<dbReference type="GO" id="GO:0005737">
    <property type="term" value="C:cytoplasm"/>
    <property type="evidence" value="ECO:0007669"/>
    <property type="project" value="TreeGrafter"/>
</dbReference>
<dbReference type="Ensembl" id="ENSCSAVT00000005781.1">
    <property type="protein sequence ID" value="ENSCSAVP00000005706.1"/>
    <property type="gene ID" value="ENSCSAVG00000003392.1"/>
</dbReference>
<dbReference type="GO" id="GO:0004198">
    <property type="term" value="F:calcium-dependent cysteine-type endopeptidase activity"/>
    <property type="evidence" value="ECO:0007669"/>
    <property type="project" value="InterPro"/>
</dbReference>
<evidence type="ECO:0000256" key="5">
    <source>
        <dbReference type="ARBA" id="ARBA00022737"/>
    </source>
</evidence>
<evidence type="ECO:0000256" key="1">
    <source>
        <dbReference type="ARBA" id="ARBA00007623"/>
    </source>
</evidence>
<dbReference type="SUPFAM" id="SSF54001">
    <property type="entry name" value="Cysteine proteinases"/>
    <property type="match status" value="1"/>
</dbReference>
<keyword evidence="7 11" id="KW-0378">Hydrolase</keyword>
<dbReference type="Gene3D" id="3.90.70.10">
    <property type="entry name" value="Cysteine proteinases"/>
    <property type="match status" value="1"/>
</dbReference>
<feature type="domain" description="Calpain catalytic" evidence="12">
    <location>
        <begin position="1"/>
        <end position="276"/>
    </location>
</feature>
<evidence type="ECO:0000256" key="9">
    <source>
        <dbReference type="ARBA" id="ARBA00022833"/>
    </source>
</evidence>
<evidence type="ECO:0000256" key="3">
    <source>
        <dbReference type="ARBA" id="ARBA00022670"/>
    </source>
</evidence>
<dbReference type="InterPro" id="IPR000169">
    <property type="entry name" value="Pept_cys_AS"/>
</dbReference>
<dbReference type="SMART" id="SM00230">
    <property type="entry name" value="CysPc"/>
    <property type="match status" value="1"/>
</dbReference>